<organism evidence="1 2">
    <name type="scientific">Naganishia vaughanmartiniae</name>
    <dbReference type="NCBI Taxonomy" id="1424756"/>
    <lineage>
        <taxon>Eukaryota</taxon>
        <taxon>Fungi</taxon>
        <taxon>Dikarya</taxon>
        <taxon>Basidiomycota</taxon>
        <taxon>Agaricomycotina</taxon>
        <taxon>Tremellomycetes</taxon>
        <taxon>Filobasidiales</taxon>
        <taxon>Filobasidiaceae</taxon>
        <taxon>Naganishia</taxon>
    </lineage>
</organism>
<keyword evidence="2" id="KW-1185">Reference proteome</keyword>
<name>A0ACC2XAP4_9TREE</name>
<evidence type="ECO:0000313" key="1">
    <source>
        <dbReference type="EMBL" id="KAJ9120711.1"/>
    </source>
</evidence>
<protein>
    <submittedName>
        <fullName evidence="1">Uncharacterized protein</fullName>
    </submittedName>
</protein>
<accession>A0ACC2XAP4</accession>
<reference evidence="1" key="1">
    <citation type="submission" date="2023-04" db="EMBL/GenBank/DDBJ databases">
        <title>Draft Genome sequencing of Naganishia species isolated from polar environments using Oxford Nanopore Technology.</title>
        <authorList>
            <person name="Leo P."/>
            <person name="Venkateswaran K."/>
        </authorList>
    </citation>
    <scope>NUCLEOTIDE SEQUENCE</scope>
    <source>
        <strain evidence="1">MNA-CCFEE 5425</strain>
    </source>
</reference>
<comment type="caution">
    <text evidence="1">The sequence shown here is derived from an EMBL/GenBank/DDBJ whole genome shotgun (WGS) entry which is preliminary data.</text>
</comment>
<dbReference type="EMBL" id="JASBWU010000006">
    <property type="protein sequence ID" value="KAJ9120711.1"/>
    <property type="molecule type" value="Genomic_DNA"/>
</dbReference>
<evidence type="ECO:0000313" key="2">
    <source>
        <dbReference type="Proteomes" id="UP001243375"/>
    </source>
</evidence>
<gene>
    <name evidence="1" type="ORF">QFC22_002642</name>
</gene>
<proteinExistence type="predicted"/>
<sequence length="499" mass="56062">MVQTGPITENAVVIVFGASGDLAKKSTFPALYTLWEEGLLPEKTRIIGYARSKLSEEKLDEQLFWKIRDDAEQGHRKEDPEKMKTFEGLVKYVQGAYDKDEAFEGLEKEIQIIEKDVFSGQKSNRISYLALPPSSFAQVSAMIKKHNYNPNQINRLVIEKPFGKDTEDCKKMMDSIAKDWEEEEVYRIDHYLGEEMIREIYHLRFANSFVEPLLSNKHVEAVSVVMKETFGAEGRGGYFDEFGMIRDVGQNHLLQAIAIMMMDAPTSLADDSLRSNKVNLLQAIPPVDPANLVLGQYAGAESGPREDGTGKAYLEDETVPDGSKTATFAQWAMQVDNERWKGVPVLVKCGKALDKGLMEMTFHLRPPPSNIFDVPKHSNSLVIRMNPEPAVFFKANMLKPGCRGTETTEEEIKWTVPGRKVAGDKLAYEVVLANIFKGDQSLFVREDEVIAAWEIFTPLLQHIEAPDGPAPTLYPYGSAGPKEQYEMEENFGLMSTRGS</sequence>
<dbReference type="Proteomes" id="UP001243375">
    <property type="component" value="Unassembled WGS sequence"/>
</dbReference>